<sequence>MTNSELLSPRTEAELLRDAFADRETVIANAIADLFASRQPAEPPRGPLAKAQAAIDAEEAEHGPLAPYDRRRERLVSRASNIPTDVIRHVLVVRENRRRQEQRQASRQV</sequence>
<evidence type="ECO:0000256" key="1">
    <source>
        <dbReference type="SAM" id="MobiDB-lite"/>
    </source>
</evidence>
<dbReference type="AlphaFoldDB" id="A0A4U0YVH9"/>
<evidence type="ECO:0000313" key="3">
    <source>
        <dbReference type="Proteomes" id="UP000306340"/>
    </source>
</evidence>
<feature type="region of interest" description="Disordered" evidence="1">
    <location>
        <begin position="36"/>
        <end position="66"/>
    </location>
</feature>
<comment type="caution">
    <text evidence="2">The sequence shown here is derived from an EMBL/GenBank/DDBJ whole genome shotgun (WGS) entry which is preliminary data.</text>
</comment>
<dbReference type="EMBL" id="SWAU01000077">
    <property type="protein sequence ID" value="TKA96742.1"/>
    <property type="molecule type" value="Genomic_DNA"/>
</dbReference>
<reference evidence="2 3" key="1">
    <citation type="submission" date="2019-04" db="EMBL/GenBank/DDBJ databases">
        <title>Crypto-aerobic microbial life in anoxic (sulfidic) marine sediments.</title>
        <authorList>
            <person name="Bhattacharya S."/>
            <person name="Roy C."/>
            <person name="Mondal N."/>
            <person name="Sarkar J."/>
            <person name="Mandal S."/>
            <person name="Rameez M.J."/>
            <person name="Ghosh W."/>
        </authorList>
    </citation>
    <scope>NUCLEOTIDE SEQUENCE [LARGE SCALE GENOMIC DNA]</scope>
    <source>
        <strain evidence="2 3">SBBC</strain>
    </source>
</reference>
<evidence type="ECO:0000313" key="2">
    <source>
        <dbReference type="EMBL" id="TKA96742.1"/>
    </source>
</evidence>
<accession>A0A4U0YVH9</accession>
<name>A0A4U0YVH9_9RHOB</name>
<dbReference type="RefSeq" id="WP_136792384.1">
    <property type="nucleotide sequence ID" value="NZ_SWAU01000077.1"/>
</dbReference>
<gene>
    <name evidence="2" type="ORF">FAZ78_09910</name>
</gene>
<organism evidence="2 3">
    <name type="scientific">Cereibacter changlensis</name>
    <dbReference type="NCBI Taxonomy" id="402884"/>
    <lineage>
        <taxon>Bacteria</taxon>
        <taxon>Pseudomonadati</taxon>
        <taxon>Pseudomonadota</taxon>
        <taxon>Alphaproteobacteria</taxon>
        <taxon>Rhodobacterales</taxon>
        <taxon>Paracoccaceae</taxon>
        <taxon>Cereibacter</taxon>
    </lineage>
</organism>
<proteinExistence type="predicted"/>
<protein>
    <submittedName>
        <fullName evidence="2">Uncharacterized protein</fullName>
    </submittedName>
</protein>
<dbReference type="Proteomes" id="UP000306340">
    <property type="component" value="Unassembled WGS sequence"/>
</dbReference>